<dbReference type="OrthoDB" id="2191236at2759"/>
<proteinExistence type="predicted"/>
<dbReference type="VEuPathDB" id="MicrosporidiaDB:EROM_041020"/>
<dbReference type="EMBL" id="CP003521">
    <property type="protein sequence ID" value="AFN82869.1"/>
    <property type="molecule type" value="Genomic_DNA"/>
</dbReference>
<dbReference type="HOGENOM" id="CLU_083948_0_0_1"/>
<gene>
    <name evidence="1" type="ordered locus">EROM_041020</name>
</gene>
<name>I7AME0_ENCRO</name>
<evidence type="ECO:0000313" key="2">
    <source>
        <dbReference type="Proteomes" id="UP000010094"/>
    </source>
</evidence>
<reference evidence="1 2" key="1">
    <citation type="journal article" date="2012" name="Proc. Natl. Acad. Sci. U.S.A.">
        <title>Gain and loss of multiple functionally related, horizontally transferred genes in the reduced genomes of two microsporidian parasites.</title>
        <authorList>
            <person name="Pombert J.-F."/>
            <person name="Selman M."/>
            <person name="Burki F."/>
            <person name="Bardell F.T."/>
            <person name="Farinelli L."/>
            <person name="Solter L.F."/>
            <person name="Whitman D.W."/>
            <person name="Weiss L.M."/>
            <person name="Corradi N."/>
            <person name="Keeling P.J."/>
        </authorList>
    </citation>
    <scope>NUCLEOTIDE SEQUENCE [LARGE SCALE GENOMIC DNA]</scope>
    <source>
        <strain evidence="1 2">SJ-2008</strain>
    </source>
</reference>
<dbReference type="GeneID" id="20521166"/>
<dbReference type="Proteomes" id="UP000010094">
    <property type="component" value="Chromosome IV"/>
</dbReference>
<organism evidence="1 2">
    <name type="scientific">Encephalitozoon romaleae (strain SJ-2008)</name>
    <name type="common">Microsporidian parasite</name>
    <dbReference type="NCBI Taxonomy" id="1178016"/>
    <lineage>
        <taxon>Eukaryota</taxon>
        <taxon>Fungi</taxon>
        <taxon>Fungi incertae sedis</taxon>
        <taxon>Microsporidia</taxon>
        <taxon>Unikaryonidae</taxon>
        <taxon>Encephalitozoon</taxon>
    </lineage>
</organism>
<accession>I7AME0</accession>
<dbReference type="AlphaFoldDB" id="I7AME0"/>
<dbReference type="RefSeq" id="XP_009264366.1">
    <property type="nucleotide sequence ID" value="XM_009266091.1"/>
</dbReference>
<dbReference type="KEGG" id="ero:EROM_041020"/>
<evidence type="ECO:0000313" key="1">
    <source>
        <dbReference type="EMBL" id="AFN82869.1"/>
    </source>
</evidence>
<protein>
    <submittedName>
        <fullName evidence="1">Uncharacterized protein</fullName>
    </submittedName>
</protein>
<sequence length="278" mass="32190">MLILTNISREMNFEASKVNGRVFLKGDFEGIEYKGSEWNSPCYYCVVESSNGVIDLGRAEEARIVVFETVYETGVSHKKTSLKELAFTFGGKRLAGYHRRKEIDGYSKRVFTSSFKFKDQILPPMDEEAECPKKRFVLERMFPKEVLSSFEEIKVDSVLLHPDLMGLKQNMSYKTHFLLADCIIKLMEKKYITNDCLNDSGYSSFFAVIENEVENKMLTPLCRDKLAILCYILFLQIQGFSVKYEVLPDFKFSKKKVISMHRLIGCLYYSQSDTFKLK</sequence>
<keyword evidence="2" id="KW-1185">Reference proteome</keyword>